<dbReference type="AlphaFoldDB" id="A0AAX4FW95"/>
<dbReference type="RefSeq" id="WP_318622037.1">
    <property type="nucleotide sequence ID" value="NZ_CP137642.1"/>
</dbReference>
<dbReference type="GeneID" id="85732088"/>
<evidence type="ECO:0000256" key="1">
    <source>
        <dbReference type="ARBA" id="ARBA00022994"/>
    </source>
</evidence>
<dbReference type="KEGG" id="mrc:R6Y96_02985"/>
<accession>A0AAX4FW95</accession>
<dbReference type="InterPro" id="IPR003901">
    <property type="entry name" value="Me_CoM_Rdtase_D"/>
</dbReference>
<evidence type="ECO:0000313" key="2">
    <source>
        <dbReference type="EMBL" id="WOX58223.1"/>
    </source>
</evidence>
<name>A0AAX4FW95_9EURY</name>
<dbReference type="NCBIfam" id="TIGR03260">
    <property type="entry name" value="met_CoM_red_D"/>
    <property type="match status" value="1"/>
</dbReference>
<keyword evidence="1" id="KW-0484">Methanogenesis</keyword>
<sequence>MTDATFPQVRIVPHRLLKPVTAESLLNNLAGITGVRRILVRGPGLPENVPYGPARGNPNPHHDRRTINVGDTEIALRVQVGEVILEVEDDSAITEIRSICDNFFVNFPYQVQMGRFMKTDPTLVDYARYGPDADPDLIGLADPRSRVGPVIIRTE</sequence>
<proteinExistence type="predicted"/>
<dbReference type="GO" id="GO:0015948">
    <property type="term" value="P:methanogenesis"/>
    <property type="evidence" value="ECO:0007669"/>
    <property type="project" value="UniProtKB-KW"/>
</dbReference>
<protein>
    <submittedName>
        <fullName evidence="2">Methyl-coenzyme M reductase operon protein D</fullName>
    </submittedName>
</protein>
<organism evidence="2 3">
    <name type="scientific">Methanoculleus receptaculi</name>
    <dbReference type="NCBI Taxonomy" id="394967"/>
    <lineage>
        <taxon>Archaea</taxon>
        <taxon>Methanobacteriati</taxon>
        <taxon>Methanobacteriota</taxon>
        <taxon>Stenosarchaea group</taxon>
        <taxon>Methanomicrobia</taxon>
        <taxon>Methanomicrobiales</taxon>
        <taxon>Methanomicrobiaceae</taxon>
        <taxon>Methanoculleus</taxon>
    </lineage>
</organism>
<dbReference type="EMBL" id="CP137642">
    <property type="protein sequence ID" value="WOX58223.1"/>
    <property type="molecule type" value="Genomic_DNA"/>
</dbReference>
<keyword evidence="3" id="KW-1185">Reference proteome</keyword>
<dbReference type="PIRSF" id="PIRSF005636">
    <property type="entry name" value="McrD"/>
    <property type="match status" value="1"/>
</dbReference>
<dbReference type="Pfam" id="PF02505">
    <property type="entry name" value="MCR_D"/>
    <property type="match status" value="1"/>
</dbReference>
<evidence type="ECO:0000313" key="3">
    <source>
        <dbReference type="Proteomes" id="UP001305652"/>
    </source>
</evidence>
<reference evidence="2 3" key="1">
    <citation type="submission" date="2023-10" db="EMBL/GenBank/DDBJ databases">
        <title>The complete genome sequence of Methanoculleus receptaculi DSM 18860.</title>
        <authorList>
            <person name="Lai S.-J."/>
            <person name="You Y.-T."/>
            <person name="Chen S.-C."/>
        </authorList>
    </citation>
    <scope>NUCLEOTIDE SEQUENCE [LARGE SCALE GENOMIC DNA]</scope>
    <source>
        <strain evidence="2 3">DSM 18860</strain>
    </source>
</reference>
<gene>
    <name evidence="2" type="primary">mcrD</name>
    <name evidence="2" type="ORF">R6Y96_02985</name>
</gene>
<dbReference type="Proteomes" id="UP001305652">
    <property type="component" value="Chromosome"/>
</dbReference>